<dbReference type="InterPro" id="IPR015424">
    <property type="entry name" value="PyrdxlP-dep_Trfase"/>
</dbReference>
<feature type="domain" description="Aminotransferase class I/classII large" evidence="7">
    <location>
        <begin position="30"/>
        <end position="383"/>
    </location>
</feature>
<keyword evidence="5" id="KW-0663">Pyridoxal phosphate</keyword>
<evidence type="ECO:0000256" key="3">
    <source>
        <dbReference type="ARBA" id="ARBA00022576"/>
    </source>
</evidence>
<dbReference type="RefSeq" id="WP_123807511.1">
    <property type="nucleotide sequence ID" value="NZ_RKRK01000002.1"/>
</dbReference>
<dbReference type="Proteomes" id="UP000277108">
    <property type="component" value="Unassembled WGS sequence"/>
</dbReference>
<dbReference type="InterPro" id="IPR015421">
    <property type="entry name" value="PyrdxlP-dep_Trfase_major"/>
</dbReference>
<evidence type="ECO:0000259" key="7">
    <source>
        <dbReference type="Pfam" id="PF00155"/>
    </source>
</evidence>
<dbReference type="PROSITE" id="PS00105">
    <property type="entry name" value="AA_TRANSFER_CLASS_1"/>
    <property type="match status" value="1"/>
</dbReference>
<proteinExistence type="inferred from homology"/>
<evidence type="ECO:0000313" key="9">
    <source>
        <dbReference type="Proteomes" id="UP000277108"/>
    </source>
</evidence>
<dbReference type="AlphaFoldDB" id="A0A3N5CJR3"/>
<name>A0A3N5CJR3_9BACL</name>
<dbReference type="InterPro" id="IPR004838">
    <property type="entry name" value="NHTrfase_class1_PyrdxlP-BS"/>
</dbReference>
<dbReference type="Gene3D" id="3.40.640.10">
    <property type="entry name" value="Type I PLP-dependent aspartate aminotransferase-like (Major domain)"/>
    <property type="match status" value="1"/>
</dbReference>
<dbReference type="GO" id="GO:0006520">
    <property type="term" value="P:amino acid metabolic process"/>
    <property type="evidence" value="ECO:0007669"/>
    <property type="project" value="InterPro"/>
</dbReference>
<reference evidence="8 9" key="1">
    <citation type="submission" date="2018-11" db="EMBL/GenBank/DDBJ databases">
        <title>Genomic Encyclopedia of Type Strains, Phase IV (KMG-IV): sequencing the most valuable type-strain genomes for metagenomic binning, comparative biology and taxonomic classification.</title>
        <authorList>
            <person name="Goeker M."/>
        </authorList>
    </citation>
    <scope>NUCLEOTIDE SEQUENCE [LARGE SCALE GENOMIC DNA]</scope>
    <source>
        <strain evidence="8 9">DSM 29158</strain>
    </source>
</reference>
<dbReference type="PANTHER" id="PTHR46383">
    <property type="entry name" value="ASPARTATE AMINOTRANSFERASE"/>
    <property type="match status" value="1"/>
</dbReference>
<keyword evidence="3 6" id="KW-0032">Aminotransferase</keyword>
<dbReference type="CDD" id="cd00609">
    <property type="entry name" value="AAT_like"/>
    <property type="match status" value="1"/>
</dbReference>
<dbReference type="EC" id="2.6.1.-" evidence="6"/>
<evidence type="ECO:0000256" key="4">
    <source>
        <dbReference type="ARBA" id="ARBA00022679"/>
    </source>
</evidence>
<evidence type="ECO:0000256" key="5">
    <source>
        <dbReference type="ARBA" id="ARBA00022898"/>
    </source>
</evidence>
<protein>
    <recommendedName>
        <fullName evidence="6">Aminotransferase</fullName>
        <ecNumber evidence="6">2.6.1.-</ecNumber>
    </recommendedName>
</protein>
<gene>
    <name evidence="8" type="ORF">EDD62_0649</name>
</gene>
<dbReference type="EMBL" id="RKRK01000002">
    <property type="protein sequence ID" value="RPF58011.1"/>
    <property type="molecule type" value="Genomic_DNA"/>
</dbReference>
<dbReference type="FunFam" id="3.40.640.10:FF:000033">
    <property type="entry name" value="Aspartate aminotransferase"/>
    <property type="match status" value="1"/>
</dbReference>
<comment type="similarity">
    <text evidence="2 6">Belongs to the class-I pyridoxal-phosphate-dependent aminotransferase family.</text>
</comment>
<evidence type="ECO:0000256" key="6">
    <source>
        <dbReference type="RuleBase" id="RU000481"/>
    </source>
</evidence>
<evidence type="ECO:0000256" key="2">
    <source>
        <dbReference type="ARBA" id="ARBA00007441"/>
    </source>
</evidence>
<dbReference type="Pfam" id="PF00155">
    <property type="entry name" value="Aminotran_1_2"/>
    <property type="match status" value="1"/>
</dbReference>
<dbReference type="InterPro" id="IPR015422">
    <property type="entry name" value="PyrdxlP-dep_Trfase_small"/>
</dbReference>
<dbReference type="GO" id="GO:0030170">
    <property type="term" value="F:pyridoxal phosphate binding"/>
    <property type="evidence" value="ECO:0007669"/>
    <property type="project" value="InterPro"/>
</dbReference>
<keyword evidence="9" id="KW-1185">Reference proteome</keyword>
<evidence type="ECO:0000313" key="8">
    <source>
        <dbReference type="EMBL" id="RPF58011.1"/>
    </source>
</evidence>
<evidence type="ECO:0000256" key="1">
    <source>
        <dbReference type="ARBA" id="ARBA00001933"/>
    </source>
</evidence>
<dbReference type="InterPro" id="IPR004839">
    <property type="entry name" value="Aminotransferase_I/II_large"/>
</dbReference>
<keyword evidence="4 6" id="KW-0808">Transferase</keyword>
<sequence length="392" mass="43228">MLSNKVSNIQPSTTLAITATAQKLKDEGIDVIGLGAGQPDFNTPDFIIEGAINAIHNGQTKYTPSGGILSLKEAIVNKTNQDLNLNYNTSNVFVGTGAKHVLYNIFMSILNEGDEVIVPVPYWVSYPEQIKLAGGTPVFVKTDEETNFKLTTSQLEQHINDNTKAIIINTPSNPTGMIYSKEELLALDDLIKQHDLIVISDEIYETLIYNGKHVSYATLNEDAKDRTFIVNGVSKSHAMTGWRIGYGIGPVDYIKGMTNLASHSTSNPTTPSQYAALTAYTEQPEYIQKMNEIFKKRLDEVYPLVDEITGFKCIKPNGAFYLYPNVKEAMNLCGYNSSSDFAQALLEEAHVAVIPGSAFGSDDNIRLSYATDVESFKTAIERIKHFINSKKS</sequence>
<dbReference type="OrthoDB" id="9802328at2"/>
<dbReference type="PANTHER" id="PTHR46383:SF1">
    <property type="entry name" value="ASPARTATE AMINOTRANSFERASE"/>
    <property type="match status" value="1"/>
</dbReference>
<dbReference type="GO" id="GO:0008483">
    <property type="term" value="F:transaminase activity"/>
    <property type="evidence" value="ECO:0007669"/>
    <property type="project" value="UniProtKB-KW"/>
</dbReference>
<organism evidence="8 9">
    <name type="scientific">Abyssicoccus albus</name>
    <dbReference type="NCBI Taxonomy" id="1817405"/>
    <lineage>
        <taxon>Bacteria</taxon>
        <taxon>Bacillati</taxon>
        <taxon>Bacillota</taxon>
        <taxon>Bacilli</taxon>
        <taxon>Bacillales</taxon>
        <taxon>Abyssicoccaceae</taxon>
    </lineage>
</organism>
<comment type="caution">
    <text evidence="8">The sequence shown here is derived from an EMBL/GenBank/DDBJ whole genome shotgun (WGS) entry which is preliminary data.</text>
</comment>
<dbReference type="SUPFAM" id="SSF53383">
    <property type="entry name" value="PLP-dependent transferases"/>
    <property type="match status" value="1"/>
</dbReference>
<accession>A0A3N5CJR3</accession>
<comment type="cofactor">
    <cofactor evidence="1 6">
        <name>pyridoxal 5'-phosphate</name>
        <dbReference type="ChEBI" id="CHEBI:597326"/>
    </cofactor>
</comment>
<dbReference type="InterPro" id="IPR050596">
    <property type="entry name" value="AspAT/PAT-like"/>
</dbReference>
<dbReference type="Gene3D" id="3.90.1150.10">
    <property type="entry name" value="Aspartate Aminotransferase, domain 1"/>
    <property type="match status" value="1"/>
</dbReference>